<dbReference type="EMBL" id="GEEE01022106">
    <property type="protein sequence ID" value="JAP41119.1"/>
    <property type="molecule type" value="Transcribed_RNA"/>
</dbReference>
<name>A0A0X3NMI9_SCHSO</name>
<protein>
    <submittedName>
        <fullName evidence="8">Serine incorporator 5</fullName>
    </submittedName>
</protein>
<proteinExistence type="inferred from homology"/>
<sequence length="577" mass="63739">MIIGVAGGIAVLYIQHVFLIDFAYELNGRWYARSKASPKFLALVYVGSALLYFASFASYAMLLGLWGVLTNCVLNSMIVYVNACVTGLILLFSVASPRIRSQHLWLPGAITGAFAAYLTWSAVLSQPKTIVRGVSVEWQALQFFRMSSPLNATVSRQLALNRTGGLTRNRCFPYARFTAVTWHPLSDLLAIGGLTMVIVGTVFSGLRLSAQAKRVGIKTRRNKFKEILKEVSEPKSAGGGPRSPAPACNCLTLERKSKQRMRALSLMMDVLNETPDEHHPGRDPPQLKLVEAEKRRRLPVVASDPALVTSVAASSKRLTIQEVPKSVYRQPPVVLIKSPPAANVGRDSVAAPKRASVDRNRVSSPPPPARSDGIELMMAAVKRRKRTVSESCAPRPASCVEVPSPALGDSLSSSFSSLDDVRLAKARYVTAYLSKDEGRHLLHRNANLASSVVSFADVVADNRAPRDQFTIYNEAILAVYSYPWFHFTFCLSSLYMMAQLTNWYNPELSNIHTVLESWANMWMKLLSAWLALFLYAWTIFCMRFCIGRNLVQTPLAPTVHWSETEADENGGNQPQAV</sequence>
<feature type="transmembrane region" description="Helical" evidence="7">
    <location>
        <begin position="104"/>
        <end position="123"/>
    </location>
</feature>
<dbReference type="InterPro" id="IPR005016">
    <property type="entry name" value="TDE1/TMS"/>
</dbReference>
<feature type="transmembrane region" description="Helical" evidence="7">
    <location>
        <begin position="68"/>
        <end position="92"/>
    </location>
</feature>
<comment type="subcellular location">
    <subcellularLocation>
        <location evidence="1">Membrane</location>
        <topology evidence="1">Multi-pass membrane protein</topology>
    </subcellularLocation>
</comment>
<gene>
    <name evidence="8" type="primary">SERC5</name>
    <name evidence="8" type="ORF">TR97773</name>
</gene>
<feature type="transmembrane region" description="Helical" evidence="7">
    <location>
        <begin position="475"/>
        <end position="498"/>
    </location>
</feature>
<feature type="region of interest" description="Disordered" evidence="6">
    <location>
        <begin position="345"/>
        <end position="372"/>
    </location>
</feature>
<feature type="transmembrane region" description="Helical" evidence="7">
    <location>
        <begin position="188"/>
        <end position="210"/>
    </location>
</feature>
<reference evidence="8" key="1">
    <citation type="submission" date="2016-01" db="EMBL/GenBank/DDBJ databases">
        <title>Reference transcriptome for the parasite Schistocephalus solidus: insights into the molecular evolution of parasitism.</title>
        <authorList>
            <person name="Hebert F.O."/>
            <person name="Grambauer S."/>
            <person name="Barber I."/>
            <person name="Landry C.R."/>
            <person name="Aubin-Horth N."/>
        </authorList>
    </citation>
    <scope>NUCLEOTIDE SEQUENCE</scope>
</reference>
<dbReference type="PANTHER" id="PTHR10383:SF9">
    <property type="entry name" value="SERINE INCORPORATOR, ISOFORM F"/>
    <property type="match status" value="1"/>
</dbReference>
<keyword evidence="3 7" id="KW-0812">Transmembrane</keyword>
<dbReference type="GO" id="GO:0016020">
    <property type="term" value="C:membrane"/>
    <property type="evidence" value="ECO:0007669"/>
    <property type="project" value="UniProtKB-SubCell"/>
</dbReference>
<comment type="similarity">
    <text evidence="2">Belongs to the TDE1 family.</text>
</comment>
<dbReference type="AlphaFoldDB" id="A0A0X3NMI9"/>
<keyword evidence="5 7" id="KW-0472">Membrane</keyword>
<evidence type="ECO:0000256" key="3">
    <source>
        <dbReference type="ARBA" id="ARBA00022692"/>
    </source>
</evidence>
<evidence type="ECO:0000256" key="6">
    <source>
        <dbReference type="SAM" id="MobiDB-lite"/>
    </source>
</evidence>
<feature type="transmembrane region" description="Helical" evidence="7">
    <location>
        <begin position="526"/>
        <end position="546"/>
    </location>
</feature>
<evidence type="ECO:0000256" key="5">
    <source>
        <dbReference type="ARBA" id="ARBA00023136"/>
    </source>
</evidence>
<evidence type="ECO:0000256" key="1">
    <source>
        <dbReference type="ARBA" id="ARBA00004141"/>
    </source>
</evidence>
<evidence type="ECO:0000256" key="2">
    <source>
        <dbReference type="ARBA" id="ARBA00006665"/>
    </source>
</evidence>
<evidence type="ECO:0000256" key="4">
    <source>
        <dbReference type="ARBA" id="ARBA00022989"/>
    </source>
</evidence>
<evidence type="ECO:0000256" key="7">
    <source>
        <dbReference type="SAM" id="Phobius"/>
    </source>
</evidence>
<accession>A0A0X3NMI9</accession>
<organism evidence="8">
    <name type="scientific">Schistocephalus solidus</name>
    <name type="common">Tapeworm</name>
    <dbReference type="NCBI Taxonomy" id="70667"/>
    <lineage>
        <taxon>Eukaryota</taxon>
        <taxon>Metazoa</taxon>
        <taxon>Spiralia</taxon>
        <taxon>Lophotrochozoa</taxon>
        <taxon>Platyhelminthes</taxon>
        <taxon>Cestoda</taxon>
        <taxon>Eucestoda</taxon>
        <taxon>Diphyllobothriidea</taxon>
        <taxon>Diphyllobothriidae</taxon>
        <taxon>Schistocephalus</taxon>
    </lineage>
</organism>
<keyword evidence="4 7" id="KW-1133">Transmembrane helix</keyword>
<feature type="transmembrane region" description="Helical" evidence="7">
    <location>
        <begin position="6"/>
        <end position="24"/>
    </location>
</feature>
<dbReference type="PANTHER" id="PTHR10383">
    <property type="entry name" value="SERINE INCORPORATOR"/>
    <property type="match status" value="1"/>
</dbReference>
<dbReference type="Pfam" id="PF03348">
    <property type="entry name" value="Serinc"/>
    <property type="match status" value="2"/>
</dbReference>
<evidence type="ECO:0000313" key="8">
    <source>
        <dbReference type="EMBL" id="JAP41119.1"/>
    </source>
</evidence>
<feature type="transmembrane region" description="Helical" evidence="7">
    <location>
        <begin position="40"/>
        <end position="62"/>
    </location>
</feature>